<keyword evidence="2" id="KW-1185">Reference proteome</keyword>
<evidence type="ECO:0000313" key="1">
    <source>
        <dbReference type="EMBL" id="KAE9599464.1"/>
    </source>
</evidence>
<proteinExistence type="predicted"/>
<sequence length="54" mass="6058">MCSFLIEAINIFTLSLDHLISLKVKEEGFIDSKLTPRVSFLNLLHILAINSGEI</sequence>
<evidence type="ECO:0000313" key="2">
    <source>
        <dbReference type="Proteomes" id="UP000447434"/>
    </source>
</evidence>
<comment type="caution">
    <text evidence="1">The sequence shown here is derived from an EMBL/GenBank/DDBJ whole genome shotgun (WGS) entry which is preliminary data.</text>
</comment>
<gene>
    <name evidence="1" type="ORF">Lalb_Chr14g0362491</name>
</gene>
<dbReference type="EMBL" id="WOCE01000014">
    <property type="protein sequence ID" value="KAE9599464.1"/>
    <property type="molecule type" value="Genomic_DNA"/>
</dbReference>
<dbReference type="AlphaFoldDB" id="A0A6A4PD53"/>
<protein>
    <submittedName>
        <fullName evidence="1">Uncharacterized protein</fullName>
    </submittedName>
</protein>
<name>A0A6A4PD53_LUPAL</name>
<reference evidence="2" key="1">
    <citation type="journal article" date="2020" name="Nat. Commun.">
        <title>Genome sequence of the cluster root forming white lupin.</title>
        <authorList>
            <person name="Hufnagel B."/>
            <person name="Marques A."/>
            <person name="Soriano A."/>
            <person name="Marques L."/>
            <person name="Divol F."/>
            <person name="Doumas P."/>
            <person name="Sallet E."/>
            <person name="Mancinotti D."/>
            <person name="Carrere S."/>
            <person name="Marande W."/>
            <person name="Arribat S."/>
            <person name="Keller J."/>
            <person name="Huneau C."/>
            <person name="Blein T."/>
            <person name="Aime D."/>
            <person name="Laguerre M."/>
            <person name="Taylor J."/>
            <person name="Schubert V."/>
            <person name="Nelson M."/>
            <person name="Geu-Flores F."/>
            <person name="Crespi M."/>
            <person name="Gallardo-Guerrero K."/>
            <person name="Delaux P.-M."/>
            <person name="Salse J."/>
            <person name="Berges H."/>
            <person name="Guyot R."/>
            <person name="Gouzy J."/>
            <person name="Peret B."/>
        </authorList>
    </citation>
    <scope>NUCLEOTIDE SEQUENCE [LARGE SCALE GENOMIC DNA]</scope>
    <source>
        <strain evidence="2">cv. Amiga</strain>
    </source>
</reference>
<accession>A0A6A4PD53</accession>
<dbReference type="Proteomes" id="UP000447434">
    <property type="component" value="Chromosome 14"/>
</dbReference>
<organism evidence="1 2">
    <name type="scientific">Lupinus albus</name>
    <name type="common">White lupine</name>
    <name type="synonym">Lupinus termis</name>
    <dbReference type="NCBI Taxonomy" id="3870"/>
    <lineage>
        <taxon>Eukaryota</taxon>
        <taxon>Viridiplantae</taxon>
        <taxon>Streptophyta</taxon>
        <taxon>Embryophyta</taxon>
        <taxon>Tracheophyta</taxon>
        <taxon>Spermatophyta</taxon>
        <taxon>Magnoliopsida</taxon>
        <taxon>eudicotyledons</taxon>
        <taxon>Gunneridae</taxon>
        <taxon>Pentapetalae</taxon>
        <taxon>rosids</taxon>
        <taxon>fabids</taxon>
        <taxon>Fabales</taxon>
        <taxon>Fabaceae</taxon>
        <taxon>Papilionoideae</taxon>
        <taxon>50 kb inversion clade</taxon>
        <taxon>genistoids sensu lato</taxon>
        <taxon>core genistoids</taxon>
        <taxon>Genisteae</taxon>
        <taxon>Lupinus</taxon>
    </lineage>
</organism>